<organism evidence="3 4">
    <name type="scientific">Tupaia chinensis</name>
    <name type="common">Chinese tree shrew</name>
    <name type="synonym">Tupaia belangeri chinensis</name>
    <dbReference type="NCBI Taxonomy" id="246437"/>
    <lineage>
        <taxon>Eukaryota</taxon>
        <taxon>Metazoa</taxon>
        <taxon>Chordata</taxon>
        <taxon>Craniata</taxon>
        <taxon>Vertebrata</taxon>
        <taxon>Euteleostomi</taxon>
        <taxon>Mammalia</taxon>
        <taxon>Eutheria</taxon>
        <taxon>Euarchontoglires</taxon>
        <taxon>Scandentia</taxon>
        <taxon>Tupaiidae</taxon>
        <taxon>Tupaia</taxon>
    </lineage>
</organism>
<reference evidence="4" key="2">
    <citation type="journal article" date="2013" name="Nat. Commun.">
        <title>Genome of the Chinese tree shrew.</title>
        <authorList>
            <person name="Fan Y."/>
            <person name="Huang Z.Y."/>
            <person name="Cao C.C."/>
            <person name="Chen C.S."/>
            <person name="Chen Y.X."/>
            <person name="Fan D.D."/>
            <person name="He J."/>
            <person name="Hou H.L."/>
            <person name="Hu L."/>
            <person name="Hu X.T."/>
            <person name="Jiang X.T."/>
            <person name="Lai R."/>
            <person name="Lang Y.S."/>
            <person name="Liang B."/>
            <person name="Liao S.G."/>
            <person name="Mu D."/>
            <person name="Ma Y.Y."/>
            <person name="Niu Y.Y."/>
            <person name="Sun X.Q."/>
            <person name="Xia J.Q."/>
            <person name="Xiao J."/>
            <person name="Xiong Z.Q."/>
            <person name="Xu L."/>
            <person name="Yang L."/>
            <person name="Zhang Y."/>
            <person name="Zhao W."/>
            <person name="Zhao X.D."/>
            <person name="Zheng Y.T."/>
            <person name="Zhou J.M."/>
            <person name="Zhu Y.B."/>
            <person name="Zhang G.J."/>
            <person name="Wang J."/>
            <person name="Yao Y.G."/>
        </authorList>
    </citation>
    <scope>NUCLEOTIDE SEQUENCE [LARGE SCALE GENOMIC DNA]</scope>
</reference>
<keyword evidence="4" id="KW-1185">Reference proteome</keyword>
<dbReference type="Proteomes" id="UP000011518">
    <property type="component" value="Unassembled WGS sequence"/>
</dbReference>
<proteinExistence type="predicted"/>
<protein>
    <submittedName>
        <fullName evidence="3">Uncharacterized protein</fullName>
    </submittedName>
</protein>
<name>L9KR48_TUPCH</name>
<dbReference type="EMBL" id="KB320706">
    <property type="protein sequence ID" value="ELW64944.1"/>
    <property type="molecule type" value="Genomic_DNA"/>
</dbReference>
<evidence type="ECO:0000313" key="3">
    <source>
        <dbReference type="EMBL" id="ELW64944.1"/>
    </source>
</evidence>
<dbReference type="InParanoid" id="L9KR48"/>
<accession>L9KR48</accession>
<gene>
    <name evidence="3" type="ORF">TREES_T100006580</name>
</gene>
<evidence type="ECO:0000256" key="2">
    <source>
        <dbReference type="SAM" id="SignalP"/>
    </source>
</evidence>
<feature type="region of interest" description="Disordered" evidence="1">
    <location>
        <begin position="29"/>
        <end position="108"/>
    </location>
</feature>
<dbReference type="AlphaFoldDB" id="L9KR48"/>
<feature type="chain" id="PRO_5003999682" evidence="2">
    <location>
        <begin position="29"/>
        <end position="108"/>
    </location>
</feature>
<feature type="signal peptide" evidence="2">
    <location>
        <begin position="1"/>
        <end position="28"/>
    </location>
</feature>
<keyword evidence="2" id="KW-0732">Signal</keyword>
<feature type="compositionally biased region" description="Polar residues" evidence="1">
    <location>
        <begin position="83"/>
        <end position="99"/>
    </location>
</feature>
<sequence length="108" mass="10738">MGVGARGARAALLLGALQVLALMGAAVGDSASTSGPAALLVGLPSHDPLGSPVHHREEPTHPGLTLQQPHTDLEEDDRDIVGDSQQYPSPASAFLSSVATGAAPGQGA</sequence>
<evidence type="ECO:0000313" key="4">
    <source>
        <dbReference type="Proteomes" id="UP000011518"/>
    </source>
</evidence>
<evidence type="ECO:0000256" key="1">
    <source>
        <dbReference type="SAM" id="MobiDB-lite"/>
    </source>
</evidence>
<reference evidence="4" key="1">
    <citation type="submission" date="2012-07" db="EMBL/GenBank/DDBJ databases">
        <title>Genome of the Chinese tree shrew, a rising model animal genetically related to primates.</title>
        <authorList>
            <person name="Zhang G."/>
            <person name="Fan Y."/>
            <person name="Yao Y."/>
            <person name="Huang Z."/>
        </authorList>
    </citation>
    <scope>NUCLEOTIDE SEQUENCE [LARGE SCALE GENOMIC DNA]</scope>
</reference>